<sequence>MPRRAELSLSPHLTKTTGRREVKPDLDFAKGHGIGVVQLEPGTQAIPATIGMRSLLKHIEVSVPTALTIDHWTTTLSPMSPNLQRRLLAARNATQMGDIDPLDMPALPGFLSASYDAIRELRLGHQPFSDLNPPREGAVIEVTYALVPKDDGTLGPVIGFKASTVTALEHLQRIALRRQAQNDRIFAAACWPFKGPKFWVSEDASGNETGRIQLWPAGRERTVMAIPELPADPWAMDGEQYADVGLACARMERVFNSLWRAVYAMDERVSRQLEEQGYDFSRVEGTCLGAGPLHEMMSPRLQAGNLTQLGEFADWFEEEALPEIGAEHLDRLATNHGFATHYDFEIIDD</sequence>
<protein>
    <submittedName>
        <fullName evidence="1">Uncharacterized protein</fullName>
    </submittedName>
</protein>
<name>A0A2M7XDS9_9BACT</name>
<gene>
    <name evidence="1" type="ORF">CO174_01010</name>
</gene>
<evidence type="ECO:0000313" key="2">
    <source>
        <dbReference type="Proteomes" id="UP000229385"/>
    </source>
</evidence>
<dbReference type="EMBL" id="PFWU01000012">
    <property type="protein sequence ID" value="PJA46031.1"/>
    <property type="molecule type" value="Genomic_DNA"/>
</dbReference>
<dbReference type="AlphaFoldDB" id="A0A2M7XDS9"/>
<reference evidence="2" key="1">
    <citation type="submission" date="2017-09" db="EMBL/GenBank/DDBJ databases">
        <title>Depth-based differentiation of microbial function through sediment-hosted aquifers and enrichment of novel symbionts in the deep terrestrial subsurface.</title>
        <authorList>
            <person name="Probst A.J."/>
            <person name="Ladd B."/>
            <person name="Jarett J.K."/>
            <person name="Geller-Mcgrath D.E."/>
            <person name="Sieber C.M.K."/>
            <person name="Emerson J.B."/>
            <person name="Anantharaman K."/>
            <person name="Thomas B.C."/>
            <person name="Malmstrom R."/>
            <person name="Stieglmeier M."/>
            <person name="Klingl A."/>
            <person name="Woyke T."/>
            <person name="Ryan C.M."/>
            <person name="Banfield J.F."/>
        </authorList>
    </citation>
    <scope>NUCLEOTIDE SEQUENCE [LARGE SCALE GENOMIC DNA]</scope>
</reference>
<proteinExistence type="predicted"/>
<dbReference type="Proteomes" id="UP000229385">
    <property type="component" value="Unassembled WGS sequence"/>
</dbReference>
<organism evidence="1 2">
    <name type="scientific">Candidatus Uhrbacteria bacterium CG_4_9_14_3_um_filter_50_9</name>
    <dbReference type="NCBI Taxonomy" id="1975035"/>
    <lineage>
        <taxon>Bacteria</taxon>
        <taxon>Candidatus Uhriibacteriota</taxon>
    </lineage>
</organism>
<evidence type="ECO:0000313" key="1">
    <source>
        <dbReference type="EMBL" id="PJA46031.1"/>
    </source>
</evidence>
<accession>A0A2M7XDS9</accession>
<comment type="caution">
    <text evidence="1">The sequence shown here is derived from an EMBL/GenBank/DDBJ whole genome shotgun (WGS) entry which is preliminary data.</text>
</comment>